<feature type="region of interest" description="Disordered" evidence="5">
    <location>
        <begin position="1"/>
        <end position="88"/>
    </location>
</feature>
<keyword evidence="2 3" id="KW-0067">ATP-binding</keyword>
<accession>A0ABP1RMI0</accession>
<sequence>MLGPMDKFVIKSPPKLTRTPTPTEVNSGHSEVAHSSNQSSRTTGNTNAMRRVTFSSTDDDNSVLQPELNLKRKRKRNPRANIRRKNTEKMSRLEGTDISYTDDFVLGQGATSIVYKGSYGIIPAAIKRVRSEFVDVYKRELANWQGMKEKTEADNVNIVNLFRWAEWEEGGGITYYFAMELALCDLGTRVKHVKQLRDSNDEQFKMEQNKLPGFIYGASKGLNWVHKSRFLHRDVKPGNVLIFETSSGQEIAKLGDFGMSRKLSGASTGTNSAGRGTSDWMAPEALRAMNFGEIFYSSWRIDIFSLGMMSHFTLSIGSHPFEYISKFGKFIMTNILQDSVLPLKLGHPHYEADHLFQWMMSKNASKRPKIIEVLDHPFFWSLRRKGKFLEDLARCFDSKKEGELRAISKEVDKFYKKSLVALAVEEPSNWLRRMGSKLEPLLAKRKFSKGTKNYDGDSVMMLVELIRD</sequence>
<dbReference type="InterPro" id="IPR011009">
    <property type="entry name" value="Kinase-like_dom_sf"/>
</dbReference>
<feature type="compositionally biased region" description="Basic residues" evidence="5">
    <location>
        <begin position="71"/>
        <end position="84"/>
    </location>
</feature>
<protein>
    <recommendedName>
        <fullName evidence="6">Protein kinase domain-containing protein</fullName>
    </recommendedName>
</protein>
<dbReference type="PROSITE" id="PS50011">
    <property type="entry name" value="PROTEIN_KINASE_DOM"/>
    <property type="match status" value="1"/>
</dbReference>
<keyword evidence="1 3" id="KW-0547">Nucleotide-binding</keyword>
<keyword evidence="4" id="KW-0808">Transferase</keyword>
<feature type="compositionally biased region" description="Polar residues" evidence="5">
    <location>
        <begin position="18"/>
        <end position="56"/>
    </location>
</feature>
<dbReference type="InterPro" id="IPR000719">
    <property type="entry name" value="Prot_kinase_dom"/>
</dbReference>
<evidence type="ECO:0000256" key="2">
    <source>
        <dbReference type="ARBA" id="ARBA00022840"/>
    </source>
</evidence>
<dbReference type="InterPro" id="IPR008271">
    <property type="entry name" value="Ser/Thr_kinase_AS"/>
</dbReference>
<feature type="domain" description="Protein kinase" evidence="6">
    <location>
        <begin position="100"/>
        <end position="379"/>
    </location>
</feature>
<dbReference type="InterPro" id="IPR017441">
    <property type="entry name" value="Protein_kinase_ATP_BS"/>
</dbReference>
<comment type="caution">
    <text evidence="7">The sequence shown here is derived from an EMBL/GenBank/DDBJ whole genome shotgun (WGS) entry which is preliminary data.</text>
</comment>
<dbReference type="PANTHER" id="PTHR13954:SF6">
    <property type="entry name" value="NON-SPECIFIC SERINE_THREONINE PROTEIN KINASE"/>
    <property type="match status" value="1"/>
</dbReference>
<comment type="similarity">
    <text evidence="4">Belongs to the protein kinase superfamily.</text>
</comment>
<evidence type="ECO:0000256" key="4">
    <source>
        <dbReference type="RuleBase" id="RU000304"/>
    </source>
</evidence>
<keyword evidence="4" id="KW-0723">Serine/threonine-protein kinase</keyword>
<evidence type="ECO:0000256" key="1">
    <source>
        <dbReference type="ARBA" id="ARBA00022741"/>
    </source>
</evidence>
<dbReference type="PROSITE" id="PS00107">
    <property type="entry name" value="PROTEIN_KINASE_ATP"/>
    <property type="match status" value="1"/>
</dbReference>
<evidence type="ECO:0000256" key="5">
    <source>
        <dbReference type="SAM" id="MobiDB-lite"/>
    </source>
</evidence>
<dbReference type="Proteomes" id="UP001642540">
    <property type="component" value="Unassembled WGS sequence"/>
</dbReference>
<dbReference type="SMART" id="SM00220">
    <property type="entry name" value="S_TKc"/>
    <property type="match status" value="1"/>
</dbReference>
<name>A0ABP1RMI0_9HEXA</name>
<dbReference type="SUPFAM" id="SSF56112">
    <property type="entry name" value="Protein kinase-like (PK-like)"/>
    <property type="match status" value="1"/>
</dbReference>
<dbReference type="Gene3D" id="3.30.200.20">
    <property type="entry name" value="Phosphorylase Kinase, domain 1"/>
    <property type="match status" value="1"/>
</dbReference>
<evidence type="ECO:0000256" key="3">
    <source>
        <dbReference type="PROSITE-ProRule" id="PRU10141"/>
    </source>
</evidence>
<dbReference type="Gene3D" id="1.10.510.10">
    <property type="entry name" value="Transferase(Phosphotransferase) domain 1"/>
    <property type="match status" value="1"/>
</dbReference>
<dbReference type="EMBL" id="CAXLJM020000086">
    <property type="protein sequence ID" value="CAL8130925.1"/>
    <property type="molecule type" value="Genomic_DNA"/>
</dbReference>
<dbReference type="PROSITE" id="PS00108">
    <property type="entry name" value="PROTEIN_KINASE_ST"/>
    <property type="match status" value="1"/>
</dbReference>
<evidence type="ECO:0000313" key="7">
    <source>
        <dbReference type="EMBL" id="CAL8130925.1"/>
    </source>
</evidence>
<feature type="binding site" evidence="3">
    <location>
        <position position="127"/>
    </location>
    <ligand>
        <name>ATP</name>
        <dbReference type="ChEBI" id="CHEBI:30616"/>
    </ligand>
</feature>
<proteinExistence type="inferred from homology"/>
<keyword evidence="4" id="KW-0418">Kinase</keyword>
<gene>
    <name evidence="7" type="ORF">ODALV1_LOCUS23945</name>
</gene>
<keyword evidence="8" id="KW-1185">Reference proteome</keyword>
<evidence type="ECO:0000259" key="6">
    <source>
        <dbReference type="PROSITE" id="PS50011"/>
    </source>
</evidence>
<organism evidence="7 8">
    <name type="scientific">Orchesella dallaii</name>
    <dbReference type="NCBI Taxonomy" id="48710"/>
    <lineage>
        <taxon>Eukaryota</taxon>
        <taxon>Metazoa</taxon>
        <taxon>Ecdysozoa</taxon>
        <taxon>Arthropoda</taxon>
        <taxon>Hexapoda</taxon>
        <taxon>Collembola</taxon>
        <taxon>Entomobryomorpha</taxon>
        <taxon>Entomobryoidea</taxon>
        <taxon>Orchesellidae</taxon>
        <taxon>Orchesellinae</taxon>
        <taxon>Orchesella</taxon>
    </lineage>
</organism>
<dbReference type="InterPro" id="IPR045133">
    <property type="entry name" value="IRE1/2-like"/>
</dbReference>
<evidence type="ECO:0000313" key="8">
    <source>
        <dbReference type="Proteomes" id="UP001642540"/>
    </source>
</evidence>
<dbReference type="Pfam" id="PF00069">
    <property type="entry name" value="Pkinase"/>
    <property type="match status" value="1"/>
</dbReference>
<dbReference type="PANTHER" id="PTHR13954">
    <property type="entry name" value="IRE1-RELATED"/>
    <property type="match status" value="1"/>
</dbReference>
<reference evidence="7 8" key="1">
    <citation type="submission" date="2024-08" db="EMBL/GenBank/DDBJ databases">
        <authorList>
            <person name="Cucini C."/>
            <person name="Frati F."/>
        </authorList>
    </citation>
    <scope>NUCLEOTIDE SEQUENCE [LARGE SCALE GENOMIC DNA]</scope>
</reference>